<dbReference type="OrthoDB" id="9808735at2"/>
<organism evidence="5">
    <name type="scientific">Cupriavidus oxalaticus</name>
    <dbReference type="NCBI Taxonomy" id="96344"/>
    <lineage>
        <taxon>Bacteria</taxon>
        <taxon>Pseudomonadati</taxon>
        <taxon>Pseudomonadota</taxon>
        <taxon>Betaproteobacteria</taxon>
        <taxon>Burkholderiales</taxon>
        <taxon>Burkholderiaceae</taxon>
        <taxon>Cupriavidus</taxon>
    </lineage>
</organism>
<dbReference type="NCBIfam" id="TIGR03167">
    <property type="entry name" value="tRNA_sel_U_synt"/>
    <property type="match status" value="1"/>
</dbReference>
<evidence type="ECO:0000256" key="1">
    <source>
        <dbReference type="ARBA" id="ARBA00023266"/>
    </source>
</evidence>
<dbReference type="HAMAP" id="MF_01622">
    <property type="entry name" value="tRNA_sel_U_synth"/>
    <property type="match status" value="1"/>
</dbReference>
<dbReference type="InterPro" id="IPR027417">
    <property type="entry name" value="P-loop_NTPase"/>
</dbReference>
<comment type="function">
    <text evidence="2">Involved in the post-transcriptional modification of the uridine at the wobble position (U34) of tRNA(Lys), tRNA(Glu) and tRNA(Gln). Catalyzes the conversion of 2-thiouridine (S2U-RNA) to 2-selenouridine (Se2U-RNA). Acts in a two-step process involving geranylation of 2-thiouridine (S2U) to S-geranyl-2-thiouridine (geS2U) and subsequent selenation of the latter derivative to 2-selenouridine (Se2U) in the tRNA chain.</text>
</comment>
<keyword evidence="1 2" id="KW-0711">Selenium</keyword>
<dbReference type="PROSITE" id="PS50206">
    <property type="entry name" value="RHODANESE_3"/>
    <property type="match status" value="1"/>
</dbReference>
<dbReference type="InterPro" id="IPR058840">
    <property type="entry name" value="AAA_SelU"/>
</dbReference>
<feature type="active site" description="S-selanylcysteine intermediate" evidence="2">
    <location>
        <position position="95"/>
    </location>
</feature>
<dbReference type="Proteomes" id="UP000256862">
    <property type="component" value="Chromosome CO2235"/>
</dbReference>
<comment type="catalytic activity">
    <reaction evidence="2">
        <text>5-methylaminomethyl-2-(Se-phospho)selenouridine(34) in tRNA + H2O = 5-methylaminomethyl-2-selenouridine(34) in tRNA + phosphate</text>
        <dbReference type="Rhea" id="RHEA:60176"/>
        <dbReference type="Rhea" id="RHEA-COMP:10196"/>
        <dbReference type="Rhea" id="RHEA-COMP:15523"/>
        <dbReference type="ChEBI" id="CHEBI:15377"/>
        <dbReference type="ChEBI" id="CHEBI:43474"/>
        <dbReference type="ChEBI" id="CHEBI:82743"/>
        <dbReference type="ChEBI" id="CHEBI:143702"/>
    </reaction>
</comment>
<evidence type="ECO:0000256" key="2">
    <source>
        <dbReference type="HAMAP-Rule" id="MF_01622"/>
    </source>
</evidence>
<dbReference type="InterPro" id="IPR036873">
    <property type="entry name" value="Rhodanese-like_dom_sf"/>
</dbReference>
<protein>
    <recommendedName>
        <fullName evidence="2">tRNA 2-selenouridine synthase</fullName>
        <ecNumber evidence="2">2.9.1.3</ecNumber>
    </recommendedName>
</protein>
<dbReference type="SUPFAM" id="SSF52540">
    <property type="entry name" value="P-loop containing nucleoside triphosphate hydrolases"/>
    <property type="match status" value="1"/>
</dbReference>
<comment type="similarity">
    <text evidence="2">Belongs to the SelU family.</text>
</comment>
<comment type="catalytic activity">
    <reaction evidence="2">
        <text>5-methylaminomethyl-S-(2E)-geranyl-thiouridine(34) in tRNA + selenophosphate + H(+) = 5-methylaminomethyl-2-(Se-phospho)selenouridine(34) in tRNA + (2E)-thiogeraniol</text>
        <dbReference type="Rhea" id="RHEA:60172"/>
        <dbReference type="Rhea" id="RHEA-COMP:14654"/>
        <dbReference type="Rhea" id="RHEA-COMP:15523"/>
        <dbReference type="ChEBI" id="CHEBI:15378"/>
        <dbReference type="ChEBI" id="CHEBI:16144"/>
        <dbReference type="ChEBI" id="CHEBI:140632"/>
        <dbReference type="ChEBI" id="CHEBI:143702"/>
        <dbReference type="ChEBI" id="CHEBI:143703"/>
    </reaction>
</comment>
<reference evidence="5" key="1">
    <citation type="submission" date="2018-01" db="EMBL/GenBank/DDBJ databases">
        <authorList>
            <person name="Clerissi C."/>
        </authorList>
    </citation>
    <scope>NUCLEOTIDE SEQUENCE</scope>
    <source>
        <strain evidence="5">Cupriavidus oxalaticus LMG 2235</strain>
    </source>
</reference>
<feature type="domain" description="Rhodanese" evidence="3">
    <location>
        <begin position="12"/>
        <end position="135"/>
    </location>
</feature>
<dbReference type="PANTHER" id="PTHR30401:SF0">
    <property type="entry name" value="TRNA 2-SELENOURIDINE SYNTHASE"/>
    <property type="match status" value="1"/>
</dbReference>
<comment type="catalytic activity">
    <reaction evidence="2">
        <text>5-methylaminomethyl-2-thiouridine(34) in tRNA + selenophosphate + (2E)-geranyl diphosphate + H2O + H(+) = 5-methylaminomethyl-2-selenouridine(34) in tRNA + (2E)-thiogeraniol + phosphate + diphosphate</text>
        <dbReference type="Rhea" id="RHEA:42716"/>
        <dbReference type="Rhea" id="RHEA-COMP:10195"/>
        <dbReference type="Rhea" id="RHEA-COMP:10196"/>
        <dbReference type="ChEBI" id="CHEBI:15377"/>
        <dbReference type="ChEBI" id="CHEBI:15378"/>
        <dbReference type="ChEBI" id="CHEBI:16144"/>
        <dbReference type="ChEBI" id="CHEBI:33019"/>
        <dbReference type="ChEBI" id="CHEBI:43474"/>
        <dbReference type="ChEBI" id="CHEBI:58057"/>
        <dbReference type="ChEBI" id="CHEBI:74455"/>
        <dbReference type="ChEBI" id="CHEBI:82743"/>
        <dbReference type="ChEBI" id="CHEBI:143703"/>
        <dbReference type="EC" id="2.9.1.3"/>
    </reaction>
</comment>
<evidence type="ECO:0000313" key="6">
    <source>
        <dbReference type="Proteomes" id="UP000623307"/>
    </source>
</evidence>
<dbReference type="PANTHER" id="PTHR30401">
    <property type="entry name" value="TRNA 2-SELENOURIDINE SYNTHASE"/>
    <property type="match status" value="1"/>
</dbReference>
<dbReference type="AlphaFoldDB" id="A0A375FWI4"/>
<dbReference type="RefSeq" id="WP_063236639.1">
    <property type="nucleotide sequence ID" value="NZ_CP069810.1"/>
</dbReference>
<dbReference type="Proteomes" id="UP000623307">
    <property type="component" value="Chromosome 2"/>
</dbReference>
<gene>
    <name evidence="2 5" type="primary">selU</name>
    <name evidence="4" type="synonym">mnmH</name>
    <name evidence="5" type="ORF">CO2235_10530</name>
    <name evidence="4" type="ORF">JTE92_13625</name>
</gene>
<name>A0A375FWI4_9BURK</name>
<sequence>MRADTADFRSLFLSGVPMLDVRAPLEFTRGAFPGAVNLPLMDDAERHAVGLCYAEKGQHAAIELGHQLVSGEHKAARVAAWSDFARAHPDGYLYCFRGGLRSQLVQQWLHDAGVDYPRVTGGYKAMRAFLIATLDAAAAGQQWLVLGGMTGSGKTDVLADVPAALDLEGHARHRGSAFGRRALAQPQQVDFENALAIDVLRRIDARFRALVVEDEGRFIGSRDVPQALTQRMQASPLVWLEASFEERVERVLRDYVQGLAAEFIAGQGEGTGFDAYSARLRDAMAAISPRLGGARYGKLSALLEQALARQAGSGDVALHRGWIEILLRDYYDPMYAYQRAQREPRIVFRGDRAEVTDWLLAHSAPQD</sequence>
<dbReference type="EMBL" id="CP069812">
    <property type="protein sequence ID" value="QRQ94541.1"/>
    <property type="molecule type" value="Genomic_DNA"/>
</dbReference>
<keyword evidence="6" id="KW-1185">Reference proteome</keyword>
<dbReference type="GO" id="GO:0016765">
    <property type="term" value="F:transferase activity, transferring alkyl or aryl (other than methyl) groups"/>
    <property type="evidence" value="ECO:0007669"/>
    <property type="project" value="UniProtKB-UniRule"/>
</dbReference>
<dbReference type="NCBIfam" id="NF008751">
    <property type="entry name" value="PRK11784.1-3"/>
    <property type="match status" value="1"/>
</dbReference>
<accession>A0A375FWI4</accession>
<dbReference type="SUPFAM" id="SSF52821">
    <property type="entry name" value="Rhodanese/Cell cycle control phosphatase"/>
    <property type="match status" value="1"/>
</dbReference>
<comment type="catalytic activity">
    <reaction evidence="2">
        <text>5-methylaminomethyl-2-thiouridine(34) in tRNA + (2E)-geranyl diphosphate = 5-methylaminomethyl-S-(2E)-geranyl-thiouridine(34) in tRNA + diphosphate</text>
        <dbReference type="Rhea" id="RHEA:14085"/>
        <dbReference type="Rhea" id="RHEA-COMP:10195"/>
        <dbReference type="Rhea" id="RHEA-COMP:14654"/>
        <dbReference type="ChEBI" id="CHEBI:33019"/>
        <dbReference type="ChEBI" id="CHEBI:58057"/>
        <dbReference type="ChEBI" id="CHEBI:74455"/>
        <dbReference type="ChEBI" id="CHEBI:140632"/>
    </reaction>
</comment>
<evidence type="ECO:0000313" key="4">
    <source>
        <dbReference type="EMBL" id="QRQ94541.1"/>
    </source>
</evidence>
<dbReference type="EMBL" id="OGUS01000109">
    <property type="protein sequence ID" value="SPC11145.1"/>
    <property type="molecule type" value="Genomic_DNA"/>
</dbReference>
<dbReference type="GO" id="GO:0043828">
    <property type="term" value="F:tRNA 2-selenouridine synthase activity"/>
    <property type="evidence" value="ECO:0007669"/>
    <property type="project" value="UniProtKB-EC"/>
</dbReference>
<dbReference type="Gene3D" id="3.40.250.10">
    <property type="entry name" value="Rhodanese-like domain"/>
    <property type="match status" value="1"/>
</dbReference>
<dbReference type="GO" id="GO:0002098">
    <property type="term" value="P:tRNA wobble uridine modification"/>
    <property type="evidence" value="ECO:0007669"/>
    <property type="project" value="UniProtKB-UniRule"/>
</dbReference>
<dbReference type="InterPro" id="IPR001763">
    <property type="entry name" value="Rhodanese-like_dom"/>
</dbReference>
<dbReference type="EC" id="2.9.1.3" evidence="2"/>
<comment type="subunit">
    <text evidence="2">Monomer.</text>
</comment>
<dbReference type="GeneID" id="303490575"/>
<proteinExistence type="inferred from homology"/>
<evidence type="ECO:0000313" key="5">
    <source>
        <dbReference type="EMBL" id="SPC11145.1"/>
    </source>
</evidence>
<evidence type="ECO:0000259" key="3">
    <source>
        <dbReference type="PROSITE" id="PS50206"/>
    </source>
</evidence>
<dbReference type="InterPro" id="IPR017582">
    <property type="entry name" value="SelU"/>
</dbReference>
<reference evidence="4 6" key="2">
    <citation type="submission" date="2021-02" db="EMBL/GenBank/DDBJ databases">
        <title>Complete Genome Sequence of Cupriavidus oxalaticus Strain Ox1, a Soil Oxalate-Degrading Species.</title>
        <authorList>
            <person name="Palmieri F."/>
            <person name="Udriet P."/>
            <person name="Deuasquier M."/>
            <person name="Beaudoing E."/>
            <person name="Johnson S.L."/>
            <person name="Davenport K.W."/>
            <person name="Chain P.S."/>
            <person name="Bindschedler S."/>
            <person name="Junier P."/>
        </authorList>
    </citation>
    <scope>NUCLEOTIDE SEQUENCE [LARGE SCALE GENOMIC DNA]</scope>
    <source>
        <strain evidence="4 6">Ox1</strain>
    </source>
</reference>
<keyword evidence="2 5" id="KW-0808">Transferase</keyword>
<dbReference type="Pfam" id="PF26341">
    <property type="entry name" value="AAA_SelU"/>
    <property type="match status" value="1"/>
</dbReference>
<dbReference type="SMART" id="SM00450">
    <property type="entry name" value="RHOD"/>
    <property type="match status" value="1"/>
</dbReference>